<dbReference type="SUPFAM" id="SSF111369">
    <property type="entry name" value="HlyD-like secretion proteins"/>
    <property type="match status" value="1"/>
</dbReference>
<evidence type="ECO:0000313" key="1">
    <source>
        <dbReference type="EMBL" id="GAL36808.1"/>
    </source>
</evidence>
<keyword evidence="2" id="KW-1185">Reference proteome</keyword>
<dbReference type="GO" id="GO:1990281">
    <property type="term" value="C:efflux pump complex"/>
    <property type="evidence" value="ECO:0007669"/>
    <property type="project" value="TreeGrafter"/>
</dbReference>
<proteinExistence type="predicted"/>
<organism evidence="1 2">
    <name type="scientific">Vibrio maritimus</name>
    <dbReference type="NCBI Taxonomy" id="990268"/>
    <lineage>
        <taxon>Bacteria</taxon>
        <taxon>Pseudomonadati</taxon>
        <taxon>Pseudomonadota</taxon>
        <taxon>Gammaproteobacteria</taxon>
        <taxon>Vibrionales</taxon>
        <taxon>Vibrionaceae</taxon>
        <taxon>Vibrio</taxon>
    </lineage>
</organism>
<dbReference type="GO" id="GO:0015562">
    <property type="term" value="F:efflux transmembrane transporter activity"/>
    <property type="evidence" value="ECO:0007669"/>
    <property type="project" value="TreeGrafter"/>
</dbReference>
<reference evidence="1 2" key="1">
    <citation type="submission" date="2014-09" db="EMBL/GenBank/DDBJ databases">
        <title>Vibrio maritimus JCM 19240. (C210) whole genome shotgun sequence.</title>
        <authorList>
            <person name="Sawabe T."/>
            <person name="Meirelles P."/>
            <person name="Nakanishi M."/>
            <person name="Sayaka M."/>
            <person name="Hattori M."/>
            <person name="Ohkuma M."/>
        </authorList>
    </citation>
    <scope>NUCLEOTIDE SEQUENCE [LARGE SCALE GENOMIC DNA]</scope>
    <source>
        <strain evidence="1 2">JCM 19240</strain>
    </source>
</reference>
<dbReference type="PANTHER" id="PTHR30469">
    <property type="entry name" value="MULTIDRUG RESISTANCE PROTEIN MDTA"/>
    <property type="match status" value="1"/>
</dbReference>
<reference evidence="1 2" key="2">
    <citation type="submission" date="2014-09" db="EMBL/GenBank/DDBJ databases">
        <authorList>
            <consortium name="NBRP consortium"/>
            <person name="Sawabe T."/>
            <person name="Meirelles P."/>
            <person name="Nakanishi M."/>
            <person name="Sayaka M."/>
            <person name="Hattori M."/>
            <person name="Ohkuma M."/>
        </authorList>
    </citation>
    <scope>NUCLEOTIDE SEQUENCE [LARGE SCALE GENOMIC DNA]</scope>
    <source>
        <strain evidence="1 2">JCM 19240</strain>
    </source>
</reference>
<sequence length="106" mass="11756">MRVLPRYKIGLITFLIALGLSGCNKEQTQPTASAPIKPVKTLIVSQQQYQVRHFTGILEANKTIDMNFRVQGELTELPIKSGRKVAKGQLLAQLDNSQALINKKVP</sequence>
<dbReference type="Proteomes" id="UP000029224">
    <property type="component" value="Unassembled WGS sequence"/>
</dbReference>
<name>A0A090TBX8_9VIBR</name>
<protein>
    <submittedName>
        <fullName evidence="1">Uncharacterized protein</fullName>
    </submittedName>
</protein>
<dbReference type="OrthoDB" id="2110899at2"/>
<evidence type="ECO:0000313" key="2">
    <source>
        <dbReference type="Proteomes" id="UP000029224"/>
    </source>
</evidence>
<comment type="caution">
    <text evidence="1">The sequence shown here is derived from an EMBL/GenBank/DDBJ whole genome shotgun (WGS) entry which is preliminary data.</text>
</comment>
<gene>
    <name evidence="1" type="ORF">JCM19240_2877</name>
</gene>
<dbReference type="AlphaFoldDB" id="A0A090TBX8"/>
<dbReference type="PROSITE" id="PS51257">
    <property type="entry name" value="PROKAR_LIPOPROTEIN"/>
    <property type="match status" value="1"/>
</dbReference>
<dbReference type="Gene3D" id="2.40.50.100">
    <property type="match status" value="1"/>
</dbReference>
<dbReference type="EMBL" id="BBMT01000012">
    <property type="protein sequence ID" value="GAL36808.1"/>
    <property type="molecule type" value="Genomic_DNA"/>
</dbReference>
<accession>A0A090TBX8</accession>